<feature type="region of interest" description="Disordered" evidence="1">
    <location>
        <begin position="1"/>
        <end position="26"/>
    </location>
</feature>
<protein>
    <submittedName>
        <fullName evidence="2">Uncharacterized protein</fullName>
    </submittedName>
</protein>
<name>A0AAD0KTP8_MYCLR</name>
<proteinExistence type="predicted"/>
<reference evidence="2 3" key="1">
    <citation type="submission" date="2018-05" db="EMBL/GenBank/DDBJ databases">
        <title>Evolution of small genomes with special reference to Mycobacterium leprae.</title>
        <authorList>
            <person name="Mohanty P.S."/>
            <person name="Bansal A.K."/>
            <person name="Gupta U.D."/>
            <person name="Naaz F."/>
            <person name="Dwivedi V.D."/>
            <person name="Singh H."/>
            <person name="Gupta G."/>
            <person name="Sharma S."/>
            <person name="Arora M."/>
        </authorList>
    </citation>
    <scope>NUCLEOTIDE SEQUENCE [LARGE SCALE GENOMIC DNA]</scope>
    <source>
        <strain evidence="2 3">MRHRU-235-G</strain>
    </source>
</reference>
<sequence>MIESVASLSAAGAGSNDVGDLDDALEPAEAAPSMQKSYALTKLHIKSCCATRSFVPLWDYNSVVRWSSAVSNVPFTVNGLPDYENLVQA</sequence>
<dbReference type="EMBL" id="CP029543">
    <property type="protein sequence ID" value="AWV48582.1"/>
    <property type="molecule type" value="Genomic_DNA"/>
</dbReference>
<evidence type="ECO:0000313" key="2">
    <source>
        <dbReference type="EMBL" id="AWV48582.1"/>
    </source>
</evidence>
<evidence type="ECO:0000313" key="3">
    <source>
        <dbReference type="Proteomes" id="UP000249682"/>
    </source>
</evidence>
<feature type="compositionally biased region" description="Low complexity" evidence="1">
    <location>
        <begin position="1"/>
        <end position="15"/>
    </location>
</feature>
<dbReference type="AlphaFoldDB" id="A0AAD0KTP8"/>
<organism evidence="2 3">
    <name type="scientific">Mycobacterium leprae</name>
    <dbReference type="NCBI Taxonomy" id="1769"/>
    <lineage>
        <taxon>Bacteria</taxon>
        <taxon>Bacillati</taxon>
        <taxon>Actinomycetota</taxon>
        <taxon>Actinomycetes</taxon>
        <taxon>Mycobacteriales</taxon>
        <taxon>Mycobacteriaceae</taxon>
        <taxon>Mycobacterium</taxon>
    </lineage>
</organism>
<dbReference type="Proteomes" id="UP000249682">
    <property type="component" value="Chromosome"/>
</dbReference>
<dbReference type="RefSeq" id="WP_041323307.1">
    <property type="nucleotide sequence ID" value="NZ_CP029543.1"/>
</dbReference>
<gene>
    <name evidence="2" type="ORF">DIJ64_12555</name>
</gene>
<accession>A0AAD0KTP8</accession>
<evidence type="ECO:0000256" key="1">
    <source>
        <dbReference type="SAM" id="MobiDB-lite"/>
    </source>
</evidence>